<gene>
    <name evidence="6" type="ORF">GXP67_10370</name>
</gene>
<dbReference type="PROSITE" id="PS50110">
    <property type="entry name" value="RESPONSE_REGULATORY"/>
    <property type="match status" value="1"/>
</dbReference>
<feature type="domain" description="HTH luxR-type" evidence="4">
    <location>
        <begin position="148"/>
        <end position="213"/>
    </location>
</feature>
<dbReference type="PROSITE" id="PS50043">
    <property type="entry name" value="HTH_LUXR_2"/>
    <property type="match status" value="1"/>
</dbReference>
<dbReference type="PANTHER" id="PTHR43214:SF43">
    <property type="entry name" value="TWO-COMPONENT RESPONSE REGULATOR"/>
    <property type="match status" value="1"/>
</dbReference>
<protein>
    <submittedName>
        <fullName evidence="6">Response regulator transcription factor</fullName>
    </submittedName>
</protein>
<dbReference type="InterPro" id="IPR058245">
    <property type="entry name" value="NreC/VraR/RcsB-like_REC"/>
</dbReference>
<accession>A0A6C0GG48</accession>
<evidence type="ECO:0000256" key="2">
    <source>
        <dbReference type="ARBA" id="ARBA00023125"/>
    </source>
</evidence>
<dbReference type="InterPro" id="IPR039420">
    <property type="entry name" value="WalR-like"/>
</dbReference>
<evidence type="ECO:0000259" key="4">
    <source>
        <dbReference type="PROSITE" id="PS50043"/>
    </source>
</evidence>
<dbReference type="InterPro" id="IPR011006">
    <property type="entry name" value="CheY-like_superfamily"/>
</dbReference>
<evidence type="ECO:0000313" key="7">
    <source>
        <dbReference type="Proteomes" id="UP000480178"/>
    </source>
</evidence>
<dbReference type="Gene3D" id="3.40.50.2300">
    <property type="match status" value="1"/>
</dbReference>
<dbReference type="KEGG" id="rhoz:GXP67_10370"/>
<evidence type="ECO:0000256" key="1">
    <source>
        <dbReference type="ARBA" id="ARBA00022553"/>
    </source>
</evidence>
<dbReference type="Proteomes" id="UP000480178">
    <property type="component" value="Chromosome"/>
</dbReference>
<dbReference type="InterPro" id="IPR000792">
    <property type="entry name" value="Tscrpt_reg_LuxR_C"/>
</dbReference>
<dbReference type="GO" id="GO:0003677">
    <property type="term" value="F:DNA binding"/>
    <property type="evidence" value="ECO:0007669"/>
    <property type="project" value="UniProtKB-KW"/>
</dbReference>
<dbReference type="SMART" id="SM00421">
    <property type="entry name" value="HTH_LUXR"/>
    <property type="match status" value="1"/>
</dbReference>
<evidence type="ECO:0000313" key="6">
    <source>
        <dbReference type="EMBL" id="QHT67021.1"/>
    </source>
</evidence>
<dbReference type="Pfam" id="PF00072">
    <property type="entry name" value="Response_reg"/>
    <property type="match status" value="1"/>
</dbReference>
<dbReference type="InterPro" id="IPR001789">
    <property type="entry name" value="Sig_transdc_resp-reg_receiver"/>
</dbReference>
<keyword evidence="7" id="KW-1185">Reference proteome</keyword>
<evidence type="ECO:0000259" key="5">
    <source>
        <dbReference type="PROSITE" id="PS50110"/>
    </source>
</evidence>
<dbReference type="SUPFAM" id="SSF46894">
    <property type="entry name" value="C-terminal effector domain of the bipartite response regulators"/>
    <property type="match status" value="1"/>
</dbReference>
<organism evidence="6 7">
    <name type="scientific">Rhodocytophaga rosea</name>
    <dbReference type="NCBI Taxonomy" id="2704465"/>
    <lineage>
        <taxon>Bacteria</taxon>
        <taxon>Pseudomonadati</taxon>
        <taxon>Bacteroidota</taxon>
        <taxon>Cytophagia</taxon>
        <taxon>Cytophagales</taxon>
        <taxon>Rhodocytophagaceae</taxon>
        <taxon>Rhodocytophaga</taxon>
    </lineage>
</organism>
<dbReference type="SMART" id="SM00448">
    <property type="entry name" value="REC"/>
    <property type="match status" value="1"/>
</dbReference>
<dbReference type="AlphaFoldDB" id="A0A6C0GG48"/>
<dbReference type="SUPFAM" id="SSF52172">
    <property type="entry name" value="CheY-like"/>
    <property type="match status" value="1"/>
</dbReference>
<feature type="domain" description="Response regulatory" evidence="5">
    <location>
        <begin position="3"/>
        <end position="119"/>
    </location>
</feature>
<dbReference type="PANTHER" id="PTHR43214">
    <property type="entry name" value="TWO-COMPONENT RESPONSE REGULATOR"/>
    <property type="match status" value="1"/>
</dbReference>
<dbReference type="Pfam" id="PF00196">
    <property type="entry name" value="GerE"/>
    <property type="match status" value="1"/>
</dbReference>
<keyword evidence="2" id="KW-0238">DNA-binding</keyword>
<dbReference type="PRINTS" id="PR00038">
    <property type="entry name" value="HTHLUXR"/>
</dbReference>
<sequence>MIDVILADDHKIIRDGIKALLTQDTGIRVVAEAANGSEVLDILSRTPANVVVIDANMPVMDGFEATRRIRESYPEIRVLMLSMLDHESYINKGIEAGATGYILKNTGKDEIIHAIQMVASGHKFICAEISLNLLKKFSSHSSRPVSFADKVPGDLSKREVEVLQLIAEGYTNAEIAEKLFTSKRTVESHRQNLLDKTNSNNTATLIKYAVSQGLIE</sequence>
<feature type="modified residue" description="4-aspartylphosphate" evidence="3">
    <location>
        <position position="54"/>
    </location>
</feature>
<dbReference type="GO" id="GO:0000160">
    <property type="term" value="P:phosphorelay signal transduction system"/>
    <property type="evidence" value="ECO:0007669"/>
    <property type="project" value="InterPro"/>
</dbReference>
<dbReference type="InterPro" id="IPR016032">
    <property type="entry name" value="Sig_transdc_resp-reg_C-effctor"/>
</dbReference>
<keyword evidence="1 3" id="KW-0597">Phosphoprotein</keyword>
<reference evidence="6 7" key="1">
    <citation type="submission" date="2020-01" db="EMBL/GenBank/DDBJ databases">
        <authorList>
            <person name="Kim M.K."/>
        </authorList>
    </citation>
    <scope>NUCLEOTIDE SEQUENCE [LARGE SCALE GENOMIC DNA]</scope>
    <source>
        <strain evidence="6 7">172606-1</strain>
    </source>
</reference>
<dbReference type="GO" id="GO:0006355">
    <property type="term" value="P:regulation of DNA-templated transcription"/>
    <property type="evidence" value="ECO:0007669"/>
    <property type="project" value="InterPro"/>
</dbReference>
<evidence type="ECO:0000256" key="3">
    <source>
        <dbReference type="PROSITE-ProRule" id="PRU00169"/>
    </source>
</evidence>
<dbReference type="CDD" id="cd06170">
    <property type="entry name" value="LuxR_C_like"/>
    <property type="match status" value="1"/>
</dbReference>
<name>A0A6C0GG48_9BACT</name>
<dbReference type="RefSeq" id="WP_162443065.1">
    <property type="nucleotide sequence ID" value="NZ_CP048222.1"/>
</dbReference>
<dbReference type="EMBL" id="CP048222">
    <property type="protein sequence ID" value="QHT67021.1"/>
    <property type="molecule type" value="Genomic_DNA"/>
</dbReference>
<proteinExistence type="predicted"/>
<dbReference type="CDD" id="cd17535">
    <property type="entry name" value="REC_NarL-like"/>
    <property type="match status" value="1"/>
</dbReference>